<feature type="region of interest" description="Disordered" evidence="1">
    <location>
        <begin position="65"/>
        <end position="86"/>
    </location>
</feature>
<keyword evidence="2" id="KW-0472">Membrane</keyword>
<dbReference type="Proteomes" id="UP000317043">
    <property type="component" value="Unassembled WGS sequence"/>
</dbReference>
<evidence type="ECO:0000256" key="2">
    <source>
        <dbReference type="SAM" id="Phobius"/>
    </source>
</evidence>
<dbReference type="EMBL" id="VFOW01000001">
    <property type="protein sequence ID" value="TQL76997.1"/>
    <property type="molecule type" value="Genomic_DNA"/>
</dbReference>
<dbReference type="RefSeq" id="WP_142039234.1">
    <property type="nucleotide sequence ID" value="NZ_JBHTGS010000001.1"/>
</dbReference>
<feature type="transmembrane region" description="Helical" evidence="2">
    <location>
        <begin position="21"/>
        <end position="45"/>
    </location>
</feature>
<evidence type="ECO:0000313" key="3">
    <source>
        <dbReference type="EMBL" id="TQL76997.1"/>
    </source>
</evidence>
<protein>
    <submittedName>
        <fullName evidence="3">Uncharacterized protein</fullName>
    </submittedName>
</protein>
<accession>A0A543AWP4</accession>
<name>A0A543AWP4_9ACTN</name>
<keyword evidence="2" id="KW-1133">Transmembrane helix</keyword>
<sequence length="300" mass="31859">MAEPSSAPYGIQQSIPRPRSGATPFVAISLVSLACASLTMITLYLTVPAPATLVVTEAWLEQTVAQSGPGTGPGFTEPAPESSDDGELRVEEFGYSVIERPTSRPVVSWGAIVVNDSDEMAGQGQVRVLFSDVNGAPVQLSDSHVTVPPIPPNGRIGIGNVTYVSDPDITDLRLDVGQAGWWNLASSTPVATMSTGEVQAQWAPRDHPPAEWTNVDPDAEPGDYDRIYLRFHVDSQHSGIVDSAGAVAVYRDDTGAIIGATMAPGLEAPNIIPPGSSYQLMQSQDNPPPEYEAIEIYVHL</sequence>
<comment type="caution">
    <text evidence="3">The sequence shown here is derived from an EMBL/GenBank/DDBJ whole genome shotgun (WGS) entry which is preliminary data.</text>
</comment>
<proteinExistence type="predicted"/>
<dbReference type="AlphaFoldDB" id="A0A543AWP4"/>
<dbReference type="InParanoid" id="A0A543AWP4"/>
<reference evidence="3 4" key="1">
    <citation type="submission" date="2019-06" db="EMBL/GenBank/DDBJ databases">
        <title>Sequencing the genomes of 1000 actinobacteria strains.</title>
        <authorList>
            <person name="Klenk H.-P."/>
        </authorList>
    </citation>
    <scope>NUCLEOTIDE SEQUENCE [LARGE SCALE GENOMIC DNA]</scope>
    <source>
        <strain evidence="3 4">DSM 45928</strain>
    </source>
</reference>
<keyword evidence="4" id="KW-1185">Reference proteome</keyword>
<organism evidence="3 4">
    <name type="scientific">Stackebrandtia endophytica</name>
    <dbReference type="NCBI Taxonomy" id="1496996"/>
    <lineage>
        <taxon>Bacteria</taxon>
        <taxon>Bacillati</taxon>
        <taxon>Actinomycetota</taxon>
        <taxon>Actinomycetes</taxon>
        <taxon>Glycomycetales</taxon>
        <taxon>Glycomycetaceae</taxon>
        <taxon>Stackebrandtia</taxon>
    </lineage>
</organism>
<gene>
    <name evidence="3" type="ORF">FB566_2541</name>
</gene>
<keyword evidence="2" id="KW-0812">Transmembrane</keyword>
<evidence type="ECO:0000256" key="1">
    <source>
        <dbReference type="SAM" id="MobiDB-lite"/>
    </source>
</evidence>
<evidence type="ECO:0000313" key="4">
    <source>
        <dbReference type="Proteomes" id="UP000317043"/>
    </source>
</evidence>